<comment type="caution">
    <text evidence="1">The sequence shown here is derived from an EMBL/GenBank/DDBJ whole genome shotgun (WGS) entry which is preliminary data.</text>
</comment>
<accession>A0A815SRG5</accession>
<protein>
    <submittedName>
        <fullName evidence="1">Uncharacterized protein</fullName>
    </submittedName>
</protein>
<dbReference type="Proteomes" id="UP000681722">
    <property type="component" value="Unassembled WGS sequence"/>
</dbReference>
<dbReference type="Proteomes" id="UP000663829">
    <property type="component" value="Unassembled WGS sequence"/>
</dbReference>
<name>A0A815SRG5_9BILA</name>
<dbReference type="AlphaFoldDB" id="A0A815SRG5"/>
<gene>
    <name evidence="1" type="ORF">GPM918_LOCUS36486</name>
    <name evidence="2" type="ORF">SRO942_LOCUS37227</name>
</gene>
<sequence>ETFGGAIKFSKEYNRSLAALKKFKRVSKNSYSYTTGFASWVGFRTNTTIIVKNGVVIERKYIFDHPRQNKFITWNENKSNLNSHQNSGAAEPITLDTIYKRCKDDLLVDNEEKIYDFKTDKNGLISICGYTDKRCADDCFRGITINIIKKQ</sequence>
<evidence type="ECO:0000313" key="2">
    <source>
        <dbReference type="EMBL" id="CAF4358839.1"/>
    </source>
</evidence>
<proteinExistence type="predicted"/>
<organism evidence="1 3">
    <name type="scientific">Didymodactylos carnosus</name>
    <dbReference type="NCBI Taxonomy" id="1234261"/>
    <lineage>
        <taxon>Eukaryota</taxon>
        <taxon>Metazoa</taxon>
        <taxon>Spiralia</taxon>
        <taxon>Gnathifera</taxon>
        <taxon>Rotifera</taxon>
        <taxon>Eurotatoria</taxon>
        <taxon>Bdelloidea</taxon>
        <taxon>Philodinida</taxon>
        <taxon>Philodinidae</taxon>
        <taxon>Didymodactylos</taxon>
    </lineage>
</organism>
<evidence type="ECO:0000313" key="1">
    <source>
        <dbReference type="EMBL" id="CAF1496371.1"/>
    </source>
</evidence>
<dbReference type="EMBL" id="CAJNOQ010022102">
    <property type="protein sequence ID" value="CAF1496371.1"/>
    <property type="molecule type" value="Genomic_DNA"/>
</dbReference>
<evidence type="ECO:0000313" key="3">
    <source>
        <dbReference type="Proteomes" id="UP000663829"/>
    </source>
</evidence>
<reference evidence="1" key="1">
    <citation type="submission" date="2021-02" db="EMBL/GenBank/DDBJ databases">
        <authorList>
            <person name="Nowell W R."/>
        </authorList>
    </citation>
    <scope>NUCLEOTIDE SEQUENCE</scope>
</reference>
<keyword evidence="3" id="KW-1185">Reference proteome</keyword>
<feature type="non-terminal residue" evidence="1">
    <location>
        <position position="1"/>
    </location>
</feature>
<dbReference type="EMBL" id="CAJOBC010087608">
    <property type="protein sequence ID" value="CAF4358839.1"/>
    <property type="molecule type" value="Genomic_DNA"/>
</dbReference>